<dbReference type="InterPro" id="IPR040976">
    <property type="entry name" value="Pkinase_fungal"/>
</dbReference>
<reference evidence="3" key="1">
    <citation type="submission" date="2018-04" db="EMBL/GenBank/DDBJ databases">
        <title>Whole genome sequencing of Hypsizygus marmoreus.</title>
        <authorList>
            <person name="Choi I.-G."/>
            <person name="Min B."/>
            <person name="Kim J.-G."/>
            <person name="Kim S."/>
            <person name="Oh Y.-L."/>
            <person name="Kong W.-S."/>
            <person name="Park H."/>
            <person name="Jeong J."/>
            <person name="Song E.-S."/>
        </authorList>
    </citation>
    <scope>NUCLEOTIDE SEQUENCE [LARGE SCALE GENOMIC DNA]</scope>
    <source>
        <strain evidence="3">51987-8</strain>
    </source>
</reference>
<gene>
    <name evidence="3" type="ORF">Hypma_015861</name>
</gene>
<comment type="caution">
    <text evidence="3">The sequence shown here is derived from an EMBL/GenBank/DDBJ whole genome shotgun (WGS) entry which is preliminary data.</text>
</comment>
<dbReference type="PANTHER" id="PTHR38248:SF2">
    <property type="entry name" value="FUNK1 11"/>
    <property type="match status" value="1"/>
</dbReference>
<dbReference type="SUPFAM" id="SSF56112">
    <property type="entry name" value="Protein kinase-like (PK-like)"/>
    <property type="match status" value="1"/>
</dbReference>
<feature type="compositionally biased region" description="Polar residues" evidence="1">
    <location>
        <begin position="1"/>
        <end position="15"/>
    </location>
</feature>
<dbReference type="InParanoid" id="A0A369K4C0"/>
<organism evidence="3 4">
    <name type="scientific">Hypsizygus marmoreus</name>
    <name type="common">White beech mushroom</name>
    <name type="synonym">Agaricus marmoreus</name>
    <dbReference type="NCBI Taxonomy" id="39966"/>
    <lineage>
        <taxon>Eukaryota</taxon>
        <taxon>Fungi</taxon>
        <taxon>Dikarya</taxon>
        <taxon>Basidiomycota</taxon>
        <taxon>Agaricomycotina</taxon>
        <taxon>Agaricomycetes</taxon>
        <taxon>Agaricomycetidae</taxon>
        <taxon>Agaricales</taxon>
        <taxon>Tricholomatineae</taxon>
        <taxon>Lyophyllaceae</taxon>
        <taxon>Hypsizygus</taxon>
    </lineage>
</organism>
<feature type="region of interest" description="Disordered" evidence="1">
    <location>
        <begin position="1"/>
        <end position="43"/>
    </location>
</feature>
<dbReference type="PROSITE" id="PS50011">
    <property type="entry name" value="PROTEIN_KINASE_DOM"/>
    <property type="match status" value="1"/>
</dbReference>
<dbReference type="InterPro" id="IPR000719">
    <property type="entry name" value="Prot_kinase_dom"/>
</dbReference>
<dbReference type="GO" id="GO:0004672">
    <property type="term" value="F:protein kinase activity"/>
    <property type="evidence" value="ECO:0007669"/>
    <property type="project" value="InterPro"/>
</dbReference>
<dbReference type="EMBL" id="LUEZ02000010">
    <property type="protein sequence ID" value="RDB28768.1"/>
    <property type="molecule type" value="Genomic_DNA"/>
</dbReference>
<dbReference type="PANTHER" id="PTHR38248">
    <property type="entry name" value="FUNK1 6"/>
    <property type="match status" value="1"/>
</dbReference>
<dbReference type="InterPro" id="IPR011009">
    <property type="entry name" value="Kinase-like_dom_sf"/>
</dbReference>
<dbReference type="OrthoDB" id="312874at2759"/>
<accession>A0A369K4C0</accession>
<feature type="compositionally biased region" description="Basic and acidic residues" evidence="1">
    <location>
        <begin position="487"/>
        <end position="499"/>
    </location>
</feature>
<feature type="domain" description="Protein kinase" evidence="2">
    <location>
        <begin position="1"/>
        <end position="377"/>
    </location>
</feature>
<feature type="compositionally biased region" description="Basic and acidic residues" evidence="1">
    <location>
        <begin position="20"/>
        <end position="30"/>
    </location>
</feature>
<dbReference type="GO" id="GO:0005524">
    <property type="term" value="F:ATP binding"/>
    <property type="evidence" value="ECO:0007669"/>
    <property type="project" value="InterPro"/>
</dbReference>
<evidence type="ECO:0000313" key="3">
    <source>
        <dbReference type="EMBL" id="RDB28768.1"/>
    </source>
</evidence>
<dbReference type="Gene3D" id="1.10.510.10">
    <property type="entry name" value="Transferase(Phosphotransferase) domain 1"/>
    <property type="match status" value="1"/>
</dbReference>
<sequence length="512" mass="59187">MISRTDTPGPVQQRSTPRRNRMEDGARVVEEDLTGAKRKRHETDDDAQNALHINYTCIFEMEEDPVPIIPRVHTQLLMQGPGPCIKHFSSLRELVRVTRDCEEDHKKLHSNNVLHRDVSPANMIIVPQDPLWKEPAKGRLVDFDHAKHTTQEMNTAFTREEPISEDAVKLVLSMLQSLTSTKISEHIGHDIIIAALRVFPPHTASLYIRMAIEMREQYFGLAPPDDGVYHCIHLGWNKDDRVIPNFNDHQARLGFRSGTLPYMSYEVLAGATHPIYYGLRDGYYDLPTFFHNAAHDVDSFNWVLIHICLTRKGPGMDMHRDELLPPSNESPETKPLHTLLHDLFHADERKIKETRLALLLPPTKFDDEVVPLFHPYFKLLEPMMKQLWHTMALAYRFRAFEYVHAQDFAIEILERTEAQYEHDASFNDIKDTRKRNDIAMFNGLGNDDTQREIRRQVNHYQRALTVFERPLDALGQSSFTLPEDTESESHPAPKRDPESPGRPQNSRKKARV</sequence>
<dbReference type="Pfam" id="PF17667">
    <property type="entry name" value="Pkinase_fungal"/>
    <property type="match status" value="1"/>
</dbReference>
<keyword evidence="4" id="KW-1185">Reference proteome</keyword>
<evidence type="ECO:0000313" key="4">
    <source>
        <dbReference type="Proteomes" id="UP000076154"/>
    </source>
</evidence>
<evidence type="ECO:0000256" key="1">
    <source>
        <dbReference type="SAM" id="MobiDB-lite"/>
    </source>
</evidence>
<dbReference type="InterPro" id="IPR008266">
    <property type="entry name" value="Tyr_kinase_AS"/>
</dbReference>
<dbReference type="STRING" id="39966.A0A369K4C0"/>
<protein>
    <recommendedName>
        <fullName evidence="2">Protein kinase domain-containing protein</fullName>
    </recommendedName>
</protein>
<dbReference type="PROSITE" id="PS00109">
    <property type="entry name" value="PROTEIN_KINASE_TYR"/>
    <property type="match status" value="1"/>
</dbReference>
<evidence type="ECO:0000259" key="2">
    <source>
        <dbReference type="PROSITE" id="PS50011"/>
    </source>
</evidence>
<name>A0A369K4C0_HYPMA</name>
<proteinExistence type="predicted"/>
<dbReference type="AlphaFoldDB" id="A0A369K4C0"/>
<feature type="region of interest" description="Disordered" evidence="1">
    <location>
        <begin position="475"/>
        <end position="512"/>
    </location>
</feature>
<dbReference type="Proteomes" id="UP000076154">
    <property type="component" value="Unassembled WGS sequence"/>
</dbReference>